<feature type="compositionally biased region" description="Basic residues" evidence="1">
    <location>
        <begin position="203"/>
        <end position="212"/>
    </location>
</feature>
<feature type="compositionally biased region" description="Basic and acidic residues" evidence="1">
    <location>
        <begin position="180"/>
        <end position="189"/>
    </location>
</feature>
<protein>
    <submittedName>
        <fullName evidence="3">Uncharacterized protein</fullName>
    </submittedName>
</protein>
<dbReference type="WBParaSite" id="TREG1_91470.1">
    <property type="protein sequence ID" value="TREG1_91470.1"/>
    <property type="gene ID" value="TREG1_91470"/>
</dbReference>
<accession>A0AA85KNU8</accession>
<evidence type="ECO:0000256" key="1">
    <source>
        <dbReference type="SAM" id="MobiDB-lite"/>
    </source>
</evidence>
<reference evidence="2" key="1">
    <citation type="submission" date="2022-06" db="EMBL/GenBank/DDBJ databases">
        <authorList>
            <person name="Berger JAMES D."/>
            <person name="Berger JAMES D."/>
        </authorList>
    </citation>
    <scope>NUCLEOTIDE SEQUENCE [LARGE SCALE GENOMIC DNA]</scope>
</reference>
<reference evidence="3" key="2">
    <citation type="submission" date="2023-11" db="UniProtKB">
        <authorList>
            <consortium name="WormBaseParasite"/>
        </authorList>
    </citation>
    <scope>IDENTIFICATION</scope>
</reference>
<feature type="compositionally biased region" description="Acidic residues" evidence="1">
    <location>
        <begin position="123"/>
        <end position="133"/>
    </location>
</feature>
<feature type="compositionally biased region" description="Basic and acidic residues" evidence="1">
    <location>
        <begin position="92"/>
        <end position="108"/>
    </location>
</feature>
<keyword evidence="2" id="KW-1185">Reference proteome</keyword>
<dbReference type="AlphaFoldDB" id="A0AA85KNU8"/>
<sequence length="219" mass="25432">MERRVEISSYGDPKLNISDYDEEDDQFTKEFSNFDVTNRYNAVNNNGISSEVHATNAGNNSRDYGHSGFADFVKTIEKRAQEDDYNNNNNYKGDERWSGSEQSVDKKNNTNADDDFFKSGVFDSDDDQSDGDIDFSVSKAGGYTSDKESNMKSDEKTSENPVVTSVQLQETPDMYNTNNERYEKKHESMTVKQNKRNAETRRNRNRKKRRHRYEFFPSY</sequence>
<evidence type="ECO:0000313" key="3">
    <source>
        <dbReference type="WBParaSite" id="TREG1_91470.1"/>
    </source>
</evidence>
<feature type="compositionally biased region" description="Polar residues" evidence="1">
    <location>
        <begin position="159"/>
        <end position="179"/>
    </location>
</feature>
<dbReference type="Proteomes" id="UP000050795">
    <property type="component" value="Unassembled WGS sequence"/>
</dbReference>
<feature type="compositionally biased region" description="Basic and acidic residues" evidence="1">
    <location>
        <begin position="145"/>
        <end position="158"/>
    </location>
</feature>
<evidence type="ECO:0000313" key="2">
    <source>
        <dbReference type="Proteomes" id="UP000050795"/>
    </source>
</evidence>
<proteinExistence type="predicted"/>
<organism evidence="2 3">
    <name type="scientific">Trichobilharzia regenti</name>
    <name type="common">Nasal bird schistosome</name>
    <dbReference type="NCBI Taxonomy" id="157069"/>
    <lineage>
        <taxon>Eukaryota</taxon>
        <taxon>Metazoa</taxon>
        <taxon>Spiralia</taxon>
        <taxon>Lophotrochozoa</taxon>
        <taxon>Platyhelminthes</taxon>
        <taxon>Trematoda</taxon>
        <taxon>Digenea</taxon>
        <taxon>Strigeidida</taxon>
        <taxon>Schistosomatoidea</taxon>
        <taxon>Schistosomatidae</taxon>
        <taxon>Trichobilharzia</taxon>
    </lineage>
</organism>
<name>A0AA85KNU8_TRIRE</name>
<feature type="region of interest" description="Disordered" evidence="1">
    <location>
        <begin position="80"/>
        <end position="219"/>
    </location>
</feature>